<keyword evidence="2 6" id="KW-0732">Signal</keyword>
<feature type="signal peptide" evidence="6">
    <location>
        <begin position="1"/>
        <end position="23"/>
    </location>
</feature>
<evidence type="ECO:0000256" key="4">
    <source>
        <dbReference type="ARBA" id="ARBA00023139"/>
    </source>
</evidence>
<keyword evidence="1" id="KW-1003">Cell membrane</keyword>
<evidence type="ECO:0000313" key="10">
    <source>
        <dbReference type="Proteomes" id="UP000449193"/>
    </source>
</evidence>
<evidence type="ECO:0000256" key="5">
    <source>
        <dbReference type="ARBA" id="ARBA00023288"/>
    </source>
</evidence>
<dbReference type="EMBL" id="WMZR01000027">
    <property type="protein sequence ID" value="MTS52930.1"/>
    <property type="molecule type" value="Genomic_DNA"/>
</dbReference>
<proteinExistence type="predicted"/>
<dbReference type="Gene3D" id="3.40.190.10">
    <property type="entry name" value="Periplasmic binding protein-like II"/>
    <property type="match status" value="2"/>
</dbReference>
<protein>
    <submittedName>
        <fullName evidence="7">Carbohydrate ABC transporter substrate-binding protein</fullName>
    </submittedName>
    <submittedName>
        <fullName evidence="8">Extracellular solute-binding protein</fullName>
    </submittedName>
</protein>
<comment type="caution">
    <text evidence="7">The sequence shown here is derived from an EMBL/GenBank/DDBJ whole genome shotgun (WGS) entry which is preliminary data.</text>
</comment>
<organism evidence="7 9">
    <name type="scientific">Ruthenibacterium lactatiformans</name>
    <dbReference type="NCBI Taxonomy" id="1550024"/>
    <lineage>
        <taxon>Bacteria</taxon>
        <taxon>Bacillati</taxon>
        <taxon>Bacillota</taxon>
        <taxon>Clostridia</taxon>
        <taxon>Eubacteriales</taxon>
        <taxon>Oscillospiraceae</taxon>
        <taxon>Ruthenibacterium</taxon>
    </lineage>
</organism>
<name>A0A6I2UAT7_9FIRM</name>
<evidence type="ECO:0000313" key="9">
    <source>
        <dbReference type="Proteomes" id="UP000431913"/>
    </source>
</evidence>
<dbReference type="PANTHER" id="PTHR43649">
    <property type="entry name" value="ARABINOSE-BINDING PROTEIN-RELATED"/>
    <property type="match status" value="1"/>
</dbReference>
<reference evidence="8 10" key="1">
    <citation type="journal article" date="2019" name="Nat. Med.">
        <title>A library of human gut bacterial isolates paired with longitudinal multiomics data enables mechanistic microbiome research.</title>
        <authorList>
            <person name="Poyet M."/>
            <person name="Groussin M."/>
            <person name="Gibbons S.M."/>
            <person name="Avila-Pacheco J."/>
            <person name="Jiang X."/>
            <person name="Kearney S.M."/>
            <person name="Perrotta A.R."/>
            <person name="Berdy B."/>
            <person name="Zhao S."/>
            <person name="Lieberman T.D."/>
            <person name="Swanson P.K."/>
            <person name="Smith M."/>
            <person name="Roesemann S."/>
            <person name="Alexander J.E."/>
            <person name="Rich S.A."/>
            <person name="Livny J."/>
            <person name="Vlamakis H."/>
            <person name="Clish C."/>
            <person name="Bullock K."/>
            <person name="Deik A."/>
            <person name="Scott J."/>
            <person name="Pierce K.A."/>
            <person name="Xavier R.J."/>
            <person name="Alm E.J."/>
        </authorList>
    </citation>
    <scope>NUCLEOTIDE SEQUENCE [LARGE SCALE GENOMIC DNA]</scope>
    <source>
        <strain evidence="8 10">BIOML-A7</strain>
    </source>
</reference>
<keyword evidence="3" id="KW-0472">Membrane</keyword>
<dbReference type="SUPFAM" id="SSF53850">
    <property type="entry name" value="Periplasmic binding protein-like II"/>
    <property type="match status" value="1"/>
</dbReference>
<dbReference type="RefSeq" id="WP_009324188.1">
    <property type="nucleotide sequence ID" value="NZ_CATXDA010000124.1"/>
</dbReference>
<dbReference type="Pfam" id="PF01547">
    <property type="entry name" value="SBP_bac_1"/>
    <property type="match status" value="1"/>
</dbReference>
<evidence type="ECO:0000256" key="3">
    <source>
        <dbReference type="ARBA" id="ARBA00023136"/>
    </source>
</evidence>
<gene>
    <name evidence="7" type="ORF">FYJ76_14100</name>
    <name evidence="8" type="ORF">GMD52_15510</name>
</gene>
<evidence type="ECO:0000256" key="2">
    <source>
        <dbReference type="ARBA" id="ARBA00022729"/>
    </source>
</evidence>
<evidence type="ECO:0000313" key="8">
    <source>
        <dbReference type="EMBL" id="MTS52930.1"/>
    </source>
</evidence>
<dbReference type="PROSITE" id="PS51257">
    <property type="entry name" value="PROKAR_LIPOPROTEIN"/>
    <property type="match status" value="1"/>
</dbReference>
<evidence type="ECO:0000256" key="1">
    <source>
        <dbReference type="ARBA" id="ARBA00022475"/>
    </source>
</evidence>
<evidence type="ECO:0000313" key="7">
    <source>
        <dbReference type="EMBL" id="MST93049.1"/>
    </source>
</evidence>
<keyword evidence="5" id="KW-0449">Lipoprotein</keyword>
<evidence type="ECO:0000256" key="6">
    <source>
        <dbReference type="SAM" id="SignalP"/>
    </source>
</evidence>
<feature type="chain" id="PRO_5038248589" evidence="6">
    <location>
        <begin position="24"/>
        <end position="456"/>
    </location>
</feature>
<dbReference type="Proteomes" id="UP000449193">
    <property type="component" value="Unassembled WGS sequence"/>
</dbReference>
<dbReference type="AlphaFoldDB" id="A0A6I2UAT7"/>
<keyword evidence="4" id="KW-0564">Palmitate</keyword>
<dbReference type="InterPro" id="IPR050490">
    <property type="entry name" value="Bact_solute-bd_prot1"/>
</dbReference>
<sequence length="456" mass="49928">MKLKRIISAALCAALAASMAACGAPADTSASTPVQQSVSVSVPAAPTEVPTLTMLTFTEWYKDGWKALENYINENSDELGFKLDIQQIAGGSEGEEVVKARFATGDLPDIIQSYGAKWIDTQVNALDKMVDMGSLASEAEYDAATLEEGGYRYNGKLYGMPMDTTNLLGCFYNKDVFEEAGITELPTNWDEFTAVCEKIKAIGKTPLYYSGSDSWTLQCFTHFGFNKEVFDSGLTYNEFWDEMNTNKRHYSECADFADAIARSKEVIDKGYVQETYLSDTYDMAQTALAQGEAGMYVNATWVVDEIASKYPEAVENIGAFVLPLYEDTENYTDSSLPGAIGITTACKDVEAAKRAVDFISSSKAQQIYADAQPGIYLNKNVKAELSPAHQDLVDVMQAGKAMALWQGTGNNYGYGSYDKYVQDYYVGSKTVEQVLAAMDEETAKNAVAANDPNWAE</sequence>
<dbReference type="Proteomes" id="UP000431913">
    <property type="component" value="Unassembled WGS sequence"/>
</dbReference>
<reference evidence="7 9" key="2">
    <citation type="submission" date="2019-08" db="EMBL/GenBank/DDBJ databases">
        <title>In-depth cultivation of the pig gut microbiome towards novel bacterial diversity and tailored functional studies.</title>
        <authorList>
            <person name="Wylensek D."/>
            <person name="Hitch T.C.A."/>
            <person name="Clavel T."/>
        </authorList>
    </citation>
    <scope>NUCLEOTIDE SEQUENCE [LARGE SCALE GENOMIC DNA]</scope>
    <source>
        <strain evidence="7 9">WCA3-601-WT-6J</strain>
    </source>
</reference>
<dbReference type="InterPro" id="IPR006059">
    <property type="entry name" value="SBP"/>
</dbReference>
<dbReference type="EMBL" id="VUNJ01000019">
    <property type="protein sequence ID" value="MST93049.1"/>
    <property type="molecule type" value="Genomic_DNA"/>
</dbReference>
<dbReference type="PANTHER" id="PTHR43649:SF33">
    <property type="entry name" value="POLYGALACTURONAN_RHAMNOGALACTURONAN-BINDING PROTEIN YTCQ"/>
    <property type="match status" value="1"/>
</dbReference>
<accession>A0A6I2UAT7</accession>